<reference evidence="2" key="1">
    <citation type="journal article" date="2023" name="bioRxiv">
        <title>Improved chromosome-level genome assembly for marigold (Tagetes erecta).</title>
        <authorList>
            <person name="Jiang F."/>
            <person name="Yuan L."/>
            <person name="Wang S."/>
            <person name="Wang H."/>
            <person name="Xu D."/>
            <person name="Wang A."/>
            <person name="Fan W."/>
        </authorList>
    </citation>
    <scope>NUCLEOTIDE SEQUENCE</scope>
    <source>
        <strain evidence="2">WSJ</strain>
        <tissue evidence="2">Leaf</tissue>
    </source>
</reference>
<accession>A0AAD8NZG5</accession>
<feature type="compositionally biased region" description="Basic and acidic residues" evidence="1">
    <location>
        <begin position="65"/>
        <end position="80"/>
    </location>
</feature>
<dbReference type="EMBL" id="JAUHHV010000004">
    <property type="protein sequence ID" value="KAK1426677.1"/>
    <property type="molecule type" value="Genomic_DNA"/>
</dbReference>
<evidence type="ECO:0000313" key="3">
    <source>
        <dbReference type="Proteomes" id="UP001229421"/>
    </source>
</evidence>
<sequence length="113" mass="12535">MGSESERFRDPFRSECLASRPCLTESDIKPLNESDLGASLSKHLKDVGDPLATSCDQEAEMCDELQPKPDKNEVEQDGRSKVKTVVTPNHSALAKQPEVTLLKNHWSTLLTVQ</sequence>
<dbReference type="Proteomes" id="UP001229421">
    <property type="component" value="Unassembled WGS sequence"/>
</dbReference>
<gene>
    <name evidence="2" type="ORF">QVD17_15354</name>
</gene>
<name>A0AAD8NZG5_TARER</name>
<comment type="caution">
    <text evidence="2">The sequence shown here is derived from an EMBL/GenBank/DDBJ whole genome shotgun (WGS) entry which is preliminary data.</text>
</comment>
<feature type="region of interest" description="Disordered" evidence="1">
    <location>
        <begin position="62"/>
        <end position="82"/>
    </location>
</feature>
<proteinExistence type="predicted"/>
<keyword evidence="3" id="KW-1185">Reference proteome</keyword>
<evidence type="ECO:0000256" key="1">
    <source>
        <dbReference type="SAM" id="MobiDB-lite"/>
    </source>
</evidence>
<protein>
    <submittedName>
        <fullName evidence="2">Uncharacterized protein</fullName>
    </submittedName>
</protein>
<dbReference type="AlphaFoldDB" id="A0AAD8NZG5"/>
<organism evidence="2 3">
    <name type="scientific">Tagetes erecta</name>
    <name type="common">African marigold</name>
    <dbReference type="NCBI Taxonomy" id="13708"/>
    <lineage>
        <taxon>Eukaryota</taxon>
        <taxon>Viridiplantae</taxon>
        <taxon>Streptophyta</taxon>
        <taxon>Embryophyta</taxon>
        <taxon>Tracheophyta</taxon>
        <taxon>Spermatophyta</taxon>
        <taxon>Magnoliopsida</taxon>
        <taxon>eudicotyledons</taxon>
        <taxon>Gunneridae</taxon>
        <taxon>Pentapetalae</taxon>
        <taxon>asterids</taxon>
        <taxon>campanulids</taxon>
        <taxon>Asterales</taxon>
        <taxon>Asteraceae</taxon>
        <taxon>Asteroideae</taxon>
        <taxon>Heliantheae alliance</taxon>
        <taxon>Tageteae</taxon>
        <taxon>Tagetes</taxon>
    </lineage>
</organism>
<evidence type="ECO:0000313" key="2">
    <source>
        <dbReference type="EMBL" id="KAK1426677.1"/>
    </source>
</evidence>